<name>A0A1W9Z2V3_MYCBA</name>
<evidence type="ECO:0000313" key="2">
    <source>
        <dbReference type="EMBL" id="ORA06666.1"/>
    </source>
</evidence>
<organism evidence="2 3">
    <name type="scientific">Mycolicibacterium bacteremicum</name>
    <name type="common">Mycobacterium bacteremicum</name>
    <dbReference type="NCBI Taxonomy" id="564198"/>
    <lineage>
        <taxon>Bacteria</taxon>
        <taxon>Bacillati</taxon>
        <taxon>Actinomycetota</taxon>
        <taxon>Actinomycetes</taxon>
        <taxon>Mycobacteriales</taxon>
        <taxon>Mycobacteriaceae</taxon>
        <taxon>Mycolicibacterium</taxon>
    </lineage>
</organism>
<keyword evidence="1" id="KW-0472">Membrane</keyword>
<feature type="transmembrane region" description="Helical" evidence="1">
    <location>
        <begin position="215"/>
        <end position="233"/>
    </location>
</feature>
<feature type="transmembrane region" description="Helical" evidence="1">
    <location>
        <begin position="89"/>
        <end position="110"/>
    </location>
</feature>
<dbReference type="RefSeq" id="WP_083055485.1">
    <property type="nucleotide sequence ID" value="NZ_JACKVM010000008.1"/>
</dbReference>
<feature type="transmembrane region" description="Helical" evidence="1">
    <location>
        <begin position="279"/>
        <end position="295"/>
    </location>
</feature>
<keyword evidence="1" id="KW-1133">Transmembrane helix</keyword>
<feature type="transmembrane region" description="Helical" evidence="1">
    <location>
        <begin position="167"/>
        <end position="187"/>
    </location>
</feature>
<evidence type="ECO:0000313" key="3">
    <source>
        <dbReference type="Proteomes" id="UP000192366"/>
    </source>
</evidence>
<accession>A0A1W9Z2V3</accession>
<gene>
    <name evidence="2" type="ORF">BST17_03205</name>
</gene>
<dbReference type="EMBL" id="MVHJ01000002">
    <property type="protein sequence ID" value="ORA06666.1"/>
    <property type="molecule type" value="Genomic_DNA"/>
</dbReference>
<evidence type="ECO:0000256" key="1">
    <source>
        <dbReference type="SAM" id="Phobius"/>
    </source>
</evidence>
<feature type="transmembrane region" description="Helical" evidence="1">
    <location>
        <begin position="29"/>
        <end position="49"/>
    </location>
</feature>
<keyword evidence="3" id="KW-1185">Reference proteome</keyword>
<feature type="transmembrane region" description="Helical" evidence="1">
    <location>
        <begin position="358"/>
        <end position="374"/>
    </location>
</feature>
<reference evidence="2 3" key="1">
    <citation type="submission" date="2017-02" db="EMBL/GenBank/DDBJ databases">
        <title>The new phylogeny of genus Mycobacterium.</title>
        <authorList>
            <person name="Tortoli E."/>
            <person name="Trovato A."/>
            <person name="Cirillo D.M."/>
        </authorList>
    </citation>
    <scope>NUCLEOTIDE SEQUENCE [LARGE SCALE GENOMIC DNA]</scope>
    <source>
        <strain evidence="2 3">DSM 45578</strain>
    </source>
</reference>
<dbReference type="STRING" id="564198.BST17_03205"/>
<sequence length="581" mass="62708">MVAVSAWHGRVGEGLSEGSGRRPGPRTDAALIVLACTSTVLWIAAVGALQRTADFGQYGLLATPGGVLLAGSVLCAATMFGVSLAGNRLIYAMAAILLVIVFQRVTVVLITEVPIYTWTYKHIGLVDYIIRNRSLAPAAVDIYNQWPGFFTAMAWFSSITGLDPVHMAHWFAPVVHVLMAVLTGALARGLGLPMRAALAAAMITELLNWVGQDYFAPQATGLVMAIACLALLAHSVRYPVAGYISVAVFVVLVPSHQLTPIWLCACVVALAVFGKIRPVWLPLVYAAVVAAYLVPRLDQIRRYGMFTGSNPLANSSSNVPTRGSDGRVFTMLVDRSLSASMWVLALLCAAVIWRRVGMPWAAGIMAFSSMMLLGGQSYGGEAIFRVFLYSLPGCAVLIATVAVWALDLHGVRRRVTLLLVWLVAAVAVLASMQGYFGGWSYVTMTRNQLEQSRWLLSKDPAGATITVMAPAGWPERPTADYVGHALADSGYDKPLVFLKNSLSTGFPTDRDMDRLELLARSGGNPLYLVLPRQTGTYSDYYGLFRDGAVNLLIDKLSTRPHWIRVIDDADTVVFSYAEGGA</sequence>
<feature type="transmembrane region" description="Helical" evidence="1">
    <location>
        <begin position="61"/>
        <end position="82"/>
    </location>
</feature>
<comment type="caution">
    <text evidence="2">The sequence shown here is derived from an EMBL/GenBank/DDBJ whole genome shotgun (WGS) entry which is preliminary data.</text>
</comment>
<dbReference type="AlphaFoldDB" id="A0A1W9Z2V3"/>
<keyword evidence="1" id="KW-0812">Transmembrane</keyword>
<proteinExistence type="predicted"/>
<feature type="transmembrane region" description="Helical" evidence="1">
    <location>
        <begin position="418"/>
        <end position="442"/>
    </location>
</feature>
<feature type="transmembrane region" description="Helical" evidence="1">
    <location>
        <begin position="386"/>
        <end position="406"/>
    </location>
</feature>
<evidence type="ECO:0008006" key="4">
    <source>
        <dbReference type="Google" id="ProtNLM"/>
    </source>
</evidence>
<dbReference type="OrthoDB" id="139907at2"/>
<dbReference type="Proteomes" id="UP000192366">
    <property type="component" value="Unassembled WGS sequence"/>
</dbReference>
<feature type="transmembrane region" description="Helical" evidence="1">
    <location>
        <begin position="240"/>
        <end position="273"/>
    </location>
</feature>
<protein>
    <recommendedName>
        <fullName evidence="4">Glycosyltransferase RgtA/B/C/D-like domain-containing protein</fullName>
    </recommendedName>
</protein>